<proteinExistence type="predicted"/>
<dbReference type="Proteomes" id="UP000620262">
    <property type="component" value="Unassembled WGS sequence"/>
</dbReference>
<protein>
    <submittedName>
        <fullName evidence="1">Uncharacterized protein</fullName>
    </submittedName>
</protein>
<accession>A0ABR9IJG4</accession>
<name>A0ABR9IJG4_RHIVS</name>
<reference evidence="1 2" key="1">
    <citation type="submission" date="2020-10" db="EMBL/GenBank/DDBJ databases">
        <title>Sequencing the genomes of 1000 actinobacteria strains.</title>
        <authorList>
            <person name="Klenk H.-P."/>
        </authorList>
    </citation>
    <scope>NUCLEOTIDE SEQUENCE [LARGE SCALE GENOMIC DNA]</scope>
    <source>
        <strain evidence="1 2">DSM 7307</strain>
    </source>
</reference>
<sequence>MLPSRSLLIGVIVTLATSHIALAENVKFRNAKENEIRQLLKGASDLRKASNGYEYRQGNKNGYKISDGQICVLFPNKQTDCISIKTDGNVLQMIDNKGNRIKL</sequence>
<organism evidence="1 2">
    <name type="scientific">Rhizobium viscosum</name>
    <name type="common">Arthrobacter viscosus</name>
    <dbReference type="NCBI Taxonomy" id="1673"/>
    <lineage>
        <taxon>Bacteria</taxon>
        <taxon>Pseudomonadati</taxon>
        <taxon>Pseudomonadota</taxon>
        <taxon>Alphaproteobacteria</taxon>
        <taxon>Hyphomicrobiales</taxon>
        <taxon>Rhizobiaceae</taxon>
        <taxon>Rhizobium/Agrobacterium group</taxon>
        <taxon>Rhizobium</taxon>
    </lineage>
</organism>
<comment type="caution">
    <text evidence="1">The sequence shown here is derived from an EMBL/GenBank/DDBJ whole genome shotgun (WGS) entry which is preliminary data.</text>
</comment>
<gene>
    <name evidence="1" type="ORF">H4W29_000496</name>
</gene>
<evidence type="ECO:0000313" key="1">
    <source>
        <dbReference type="EMBL" id="MBE1503315.1"/>
    </source>
</evidence>
<dbReference type="RefSeq" id="WP_192727512.1">
    <property type="nucleotide sequence ID" value="NZ_BAAAVL010000003.1"/>
</dbReference>
<keyword evidence="2" id="KW-1185">Reference proteome</keyword>
<evidence type="ECO:0000313" key="2">
    <source>
        <dbReference type="Proteomes" id="UP000620262"/>
    </source>
</evidence>
<dbReference type="EMBL" id="JADBEC010000001">
    <property type="protein sequence ID" value="MBE1503315.1"/>
    <property type="molecule type" value="Genomic_DNA"/>
</dbReference>